<sequence>MKEAQRGVPSFSAPFFAFIAIGQACDTLGLGRGRTHTHTHTPKHSPVELYVHPASIGRCSHTSGRVRVEWGRRMGRFDSAECGDFPSLVQGSRTLQMVDICVRSHVKCLHLLNSVCTGSLARTAPFVNIDRRPFTVELAANSYHYYPSYSFVPIRAQPKLACTSGNQQHHSHYLLRGSYSAIAAAELVSSRPVAKQLYDDSRLFLSRHTPIDHDFWPAIDGASTRMRWRSPPFQSGHDVLSFLHLITELVRTGQHSYNPF</sequence>
<gene>
    <name evidence="1" type="ORF">PXEA_LOCUS33829</name>
</gene>
<evidence type="ECO:0000313" key="1">
    <source>
        <dbReference type="EMBL" id="VEL40389.1"/>
    </source>
</evidence>
<dbReference type="AlphaFoldDB" id="A0A3S5C7G8"/>
<dbReference type="Proteomes" id="UP000784294">
    <property type="component" value="Unassembled WGS sequence"/>
</dbReference>
<protein>
    <submittedName>
        <fullName evidence="1">Uncharacterized protein</fullName>
    </submittedName>
</protein>
<comment type="caution">
    <text evidence="1">The sequence shown here is derived from an EMBL/GenBank/DDBJ whole genome shotgun (WGS) entry which is preliminary data.</text>
</comment>
<dbReference type="PROSITE" id="PS51257">
    <property type="entry name" value="PROKAR_LIPOPROTEIN"/>
    <property type="match status" value="1"/>
</dbReference>
<keyword evidence="2" id="KW-1185">Reference proteome</keyword>
<accession>A0A3S5C7G8</accession>
<organism evidence="1 2">
    <name type="scientific">Protopolystoma xenopodis</name>
    <dbReference type="NCBI Taxonomy" id="117903"/>
    <lineage>
        <taxon>Eukaryota</taxon>
        <taxon>Metazoa</taxon>
        <taxon>Spiralia</taxon>
        <taxon>Lophotrochozoa</taxon>
        <taxon>Platyhelminthes</taxon>
        <taxon>Monogenea</taxon>
        <taxon>Polyopisthocotylea</taxon>
        <taxon>Polystomatidea</taxon>
        <taxon>Polystomatidae</taxon>
        <taxon>Protopolystoma</taxon>
    </lineage>
</organism>
<evidence type="ECO:0000313" key="2">
    <source>
        <dbReference type="Proteomes" id="UP000784294"/>
    </source>
</evidence>
<reference evidence="1" key="1">
    <citation type="submission" date="2018-11" db="EMBL/GenBank/DDBJ databases">
        <authorList>
            <consortium name="Pathogen Informatics"/>
        </authorList>
    </citation>
    <scope>NUCLEOTIDE SEQUENCE</scope>
</reference>
<proteinExistence type="predicted"/>
<dbReference type="EMBL" id="CAAALY010264693">
    <property type="protein sequence ID" value="VEL40389.1"/>
    <property type="molecule type" value="Genomic_DNA"/>
</dbReference>
<name>A0A3S5C7G8_9PLAT</name>